<dbReference type="PANTHER" id="PTHR31435">
    <property type="entry name" value="PROTEIN NATD1"/>
    <property type="match status" value="1"/>
</dbReference>
<dbReference type="InterPro" id="IPR045057">
    <property type="entry name" value="Gcn5-rel_NAT"/>
</dbReference>
<reference evidence="3 4" key="1">
    <citation type="submission" date="2020-02" db="EMBL/GenBank/DDBJ databases">
        <title>Sequencing the genomes of 1000 actinobacteria strains.</title>
        <authorList>
            <person name="Klenk H.-P."/>
        </authorList>
    </citation>
    <scope>NUCLEOTIDE SEQUENCE [LARGE SCALE GENOMIC DNA]</scope>
    <source>
        <strain evidence="3 4">DSM 19609</strain>
    </source>
</reference>
<dbReference type="InterPro" id="IPR016181">
    <property type="entry name" value="Acyl_CoA_acyltransferase"/>
</dbReference>
<dbReference type="PANTHER" id="PTHR31435:SF10">
    <property type="entry name" value="BSR4717 PROTEIN"/>
    <property type="match status" value="1"/>
</dbReference>
<protein>
    <submittedName>
        <fullName evidence="3">Fe-S cluster protein YjdI/predicted GNAT family acetyltransferase</fullName>
    </submittedName>
</protein>
<evidence type="ECO:0000259" key="1">
    <source>
        <dbReference type="PROSITE" id="PS51186"/>
    </source>
</evidence>
<proteinExistence type="predicted"/>
<dbReference type="Proteomes" id="UP000749311">
    <property type="component" value="Unassembled WGS sequence"/>
</dbReference>
<sequence>MARKVYYGPLVDVSFDGDVCRHAAECVRGMPEVFNTSKRPWIDPVNADTAERADYLREVIGRCPSGALVVEEHPAPAPASTPSCEVSVIDAPEASRFEARIDGVLAGFAEYQLTDQLVVFTHTEVDPAFEGRGVGSAIARYALDKLRSEGTHKALPLCPFIKGWIERHPDYLDITYGARPAQAQ</sequence>
<dbReference type="RefSeq" id="WP_243863500.1">
    <property type="nucleotide sequence ID" value="NZ_BAAAOO010000015.1"/>
</dbReference>
<evidence type="ECO:0000313" key="3">
    <source>
        <dbReference type="EMBL" id="NIH56804.1"/>
    </source>
</evidence>
<dbReference type="SUPFAM" id="SSF55729">
    <property type="entry name" value="Acyl-CoA N-acyltransferases (Nat)"/>
    <property type="match status" value="1"/>
</dbReference>
<organism evidence="3 4">
    <name type="scientific">Brooklawnia cerclae</name>
    <dbReference type="NCBI Taxonomy" id="349934"/>
    <lineage>
        <taxon>Bacteria</taxon>
        <taxon>Bacillati</taxon>
        <taxon>Actinomycetota</taxon>
        <taxon>Actinomycetes</taxon>
        <taxon>Propionibacteriales</taxon>
        <taxon>Propionibacteriaceae</taxon>
        <taxon>Brooklawnia</taxon>
    </lineage>
</organism>
<evidence type="ECO:0000259" key="2">
    <source>
        <dbReference type="PROSITE" id="PS51729"/>
    </source>
</evidence>
<dbReference type="InterPro" id="IPR000182">
    <property type="entry name" value="GNAT_dom"/>
</dbReference>
<feature type="domain" description="N-acetyltransferase" evidence="2">
    <location>
        <begin position="89"/>
        <end position="176"/>
    </location>
</feature>
<dbReference type="InterPro" id="IPR010693">
    <property type="entry name" value="Divergent_4Fe-4S_mono-cluster"/>
</dbReference>
<feature type="domain" description="N-acetyltransferase" evidence="1">
    <location>
        <begin position="54"/>
        <end position="182"/>
    </location>
</feature>
<dbReference type="Pfam" id="PF06902">
    <property type="entry name" value="Fer4_19"/>
    <property type="match status" value="1"/>
</dbReference>
<dbReference type="InterPro" id="IPR031165">
    <property type="entry name" value="GNAT_YJDJ"/>
</dbReference>
<comment type="caution">
    <text evidence="3">The sequence shown here is derived from an EMBL/GenBank/DDBJ whole genome shotgun (WGS) entry which is preliminary data.</text>
</comment>
<dbReference type="PROSITE" id="PS51186">
    <property type="entry name" value="GNAT"/>
    <property type="match status" value="1"/>
</dbReference>
<evidence type="ECO:0000313" key="4">
    <source>
        <dbReference type="Proteomes" id="UP000749311"/>
    </source>
</evidence>
<gene>
    <name evidence="3" type="ORF">FB473_001449</name>
</gene>
<dbReference type="CDD" id="cd04301">
    <property type="entry name" value="NAT_SF"/>
    <property type="match status" value="1"/>
</dbReference>
<dbReference type="PROSITE" id="PS51729">
    <property type="entry name" value="GNAT_YJDJ"/>
    <property type="match status" value="1"/>
</dbReference>
<name>A0ABX0SFW7_9ACTN</name>
<dbReference type="Pfam" id="PF14542">
    <property type="entry name" value="Acetyltransf_CG"/>
    <property type="match status" value="1"/>
</dbReference>
<dbReference type="EMBL" id="JAAMOZ010000001">
    <property type="protein sequence ID" value="NIH56804.1"/>
    <property type="molecule type" value="Genomic_DNA"/>
</dbReference>
<dbReference type="Gene3D" id="3.40.630.30">
    <property type="match status" value="1"/>
</dbReference>
<keyword evidence="4" id="KW-1185">Reference proteome</keyword>
<accession>A0ABX0SFW7</accession>